<evidence type="ECO:0000256" key="11">
    <source>
        <dbReference type="ARBA" id="ARBA00022801"/>
    </source>
</evidence>
<dbReference type="PRINTS" id="PR00834">
    <property type="entry name" value="PROTEASES2C"/>
</dbReference>
<keyword evidence="12" id="KW-0720">Serine protease</keyword>
<comment type="catalytic activity">
    <reaction evidence="1">
        <text>Acts on substrates that are at least partially unfolded. The cleavage site P1 residue is normally between a pair of hydrophobic residues, such as Val-|-Val.</text>
        <dbReference type="EC" id="3.4.21.107"/>
    </reaction>
</comment>
<feature type="active site" description="Charge relay system" evidence="15">
    <location>
        <position position="207"/>
    </location>
</feature>
<dbReference type="Gene3D" id="2.40.10.120">
    <property type="match status" value="1"/>
</dbReference>
<dbReference type="GO" id="GO:0042597">
    <property type="term" value="C:periplasmic space"/>
    <property type="evidence" value="ECO:0007669"/>
    <property type="project" value="UniProtKB-SubCell"/>
</dbReference>
<feature type="active site" description="Charge relay system" evidence="15">
    <location>
        <position position="104"/>
    </location>
</feature>
<feature type="domain" description="PDZ" evidence="17">
    <location>
        <begin position="247"/>
        <end position="342"/>
    </location>
</feature>
<dbReference type="Pfam" id="PF13180">
    <property type="entry name" value="PDZ_2"/>
    <property type="match status" value="1"/>
</dbReference>
<dbReference type="Proteomes" id="UP000317355">
    <property type="component" value="Unassembled WGS sequence"/>
</dbReference>
<dbReference type="CDD" id="cd10839">
    <property type="entry name" value="cpPDZ1_DegP-like"/>
    <property type="match status" value="1"/>
</dbReference>
<evidence type="ECO:0000259" key="17">
    <source>
        <dbReference type="PROSITE" id="PS50106"/>
    </source>
</evidence>
<keyword evidence="11" id="KW-0378">Hydrolase</keyword>
<evidence type="ECO:0000256" key="16">
    <source>
        <dbReference type="PIRSR" id="PIRSR611782-2"/>
    </source>
</evidence>
<feature type="domain" description="PDZ" evidence="17">
    <location>
        <begin position="368"/>
        <end position="451"/>
    </location>
</feature>
<reference evidence="18 19" key="1">
    <citation type="submission" date="2019-07" db="EMBL/GenBank/DDBJ databases">
        <title>The pathways for chlorine oxyanion respiration interact through the shared metabolite chlorate.</title>
        <authorList>
            <person name="Barnum T.P."/>
            <person name="Cheng Y."/>
            <person name="Hill K.A."/>
            <person name="Lucas L.N."/>
            <person name="Carlson H.K."/>
            <person name="Coates J.D."/>
        </authorList>
    </citation>
    <scope>NUCLEOTIDE SEQUENCE [LARGE SCALE GENOMIC DNA]</scope>
    <source>
        <strain evidence="18">BK-3</strain>
    </source>
</reference>
<dbReference type="SMART" id="SM00228">
    <property type="entry name" value="PDZ"/>
    <property type="match status" value="2"/>
</dbReference>
<evidence type="ECO:0000313" key="19">
    <source>
        <dbReference type="Proteomes" id="UP000317355"/>
    </source>
</evidence>
<evidence type="ECO:0000256" key="13">
    <source>
        <dbReference type="ARBA" id="ARBA00023016"/>
    </source>
</evidence>
<organism evidence="18 19">
    <name type="scientific">Sedimenticola thiotaurini</name>
    <dbReference type="NCBI Taxonomy" id="1543721"/>
    <lineage>
        <taxon>Bacteria</taxon>
        <taxon>Pseudomonadati</taxon>
        <taxon>Pseudomonadota</taxon>
        <taxon>Gammaproteobacteria</taxon>
        <taxon>Chromatiales</taxon>
        <taxon>Sedimenticolaceae</taxon>
        <taxon>Sedimenticola</taxon>
    </lineage>
</organism>
<feature type="binding site" evidence="16">
    <location>
        <begin position="205"/>
        <end position="207"/>
    </location>
    <ligand>
        <name>substrate</name>
    </ligand>
</feature>
<dbReference type="GO" id="GO:0004252">
    <property type="term" value="F:serine-type endopeptidase activity"/>
    <property type="evidence" value="ECO:0007669"/>
    <property type="project" value="InterPro"/>
</dbReference>
<feature type="binding site" evidence="16">
    <location>
        <position position="134"/>
    </location>
    <ligand>
        <name>substrate</name>
    </ligand>
</feature>
<dbReference type="NCBIfam" id="TIGR02037">
    <property type="entry name" value="degP_htrA_DO"/>
    <property type="match status" value="1"/>
</dbReference>
<dbReference type="Gene3D" id="2.30.42.60">
    <property type="match status" value="1"/>
</dbReference>
<dbReference type="InterPro" id="IPR009003">
    <property type="entry name" value="Peptidase_S1_PA"/>
</dbReference>
<dbReference type="STRING" id="1543721.AAY24_04030"/>
<accession>A0A558CT82</accession>
<feature type="active site" description="Charge relay system" evidence="15">
    <location>
        <position position="134"/>
    </location>
</feature>
<comment type="subcellular location">
    <subcellularLocation>
        <location evidence="3">Periplasm</location>
    </subcellularLocation>
</comment>
<dbReference type="AlphaFoldDB" id="A0A558CT82"/>
<dbReference type="InterPro" id="IPR001940">
    <property type="entry name" value="Peptidase_S1C"/>
</dbReference>
<evidence type="ECO:0000256" key="1">
    <source>
        <dbReference type="ARBA" id="ARBA00001772"/>
    </source>
</evidence>
<dbReference type="EMBL" id="VMRY01000079">
    <property type="protein sequence ID" value="TVT51970.1"/>
    <property type="molecule type" value="Genomic_DNA"/>
</dbReference>
<evidence type="ECO:0000256" key="8">
    <source>
        <dbReference type="ARBA" id="ARBA00022729"/>
    </source>
</evidence>
<dbReference type="GO" id="GO:0006508">
    <property type="term" value="P:proteolysis"/>
    <property type="evidence" value="ECO:0007669"/>
    <property type="project" value="UniProtKB-KW"/>
</dbReference>
<sequence length="465" mass="50524">MTTLLLLSSTLVQAKSLPDFTELVEANTPSVVNISTKQHKTTQNRFNREFQMPELPEGSPFNEFFRHFFGEGAGPQQEPREYDARSLGSGFIISDDGYIMTNFHVVNEADEILVRLSDRREFLAKVIGMDKTSDVALLKIDAKDLPVVKIGTTNKLKVGEWVLAIGSPFGFDHSVTAGIVSAKGRSLPNENYVPFIQTDVAINPGNSGGPLFNLDGEVVGINSQIYSRTGGFMGLSFAIPIDLAMNVVDQLRSSGHVSRGWLGVMIQDVTRELAESFGMKHPYGALVARVMPDSPSEKAGLEPGDVILKYNGTKLESSSMLQHLVGASRIDKPAELEILRNGDKKTLFVNIGELKGDMAQDASQDQPKQNAASLGINVVELTNDIREQNKLEGVKGVFVESVLPGVAKNAGIEAGDVIQMINRVRVANVKEFMAAVKDLPKGGNIAVLIHRATGSRFIALHVPKE</sequence>
<evidence type="ECO:0000256" key="15">
    <source>
        <dbReference type="PIRSR" id="PIRSR611782-1"/>
    </source>
</evidence>
<feature type="binding site" evidence="16">
    <location>
        <position position="104"/>
    </location>
    <ligand>
        <name>substrate</name>
    </ligand>
</feature>
<gene>
    <name evidence="18" type="ORF">FHK82_14545</name>
</gene>
<dbReference type="Pfam" id="PF13365">
    <property type="entry name" value="Trypsin_2"/>
    <property type="match status" value="1"/>
</dbReference>
<dbReference type="InterPro" id="IPR036034">
    <property type="entry name" value="PDZ_sf"/>
</dbReference>
<evidence type="ECO:0000256" key="4">
    <source>
        <dbReference type="ARBA" id="ARBA00010541"/>
    </source>
</evidence>
<dbReference type="PANTHER" id="PTHR22939:SF130">
    <property type="entry name" value="PERIPLASMIC SERINE ENDOPROTEASE DEGP-LIKE-RELATED"/>
    <property type="match status" value="1"/>
</dbReference>
<dbReference type="InterPro" id="IPR001478">
    <property type="entry name" value="PDZ"/>
</dbReference>
<comment type="function">
    <text evidence="2">Might be efficient in the degradation of transiently denatured and unfolded proteins which accumulate in the periplasm following stress conditions.</text>
</comment>
<evidence type="ECO:0000256" key="6">
    <source>
        <dbReference type="ARBA" id="ARBA00013958"/>
    </source>
</evidence>
<keyword evidence="13" id="KW-0346">Stress response</keyword>
<keyword evidence="7 18" id="KW-0645">Protease</keyword>
<dbReference type="EC" id="3.4.21.107" evidence="5"/>
<evidence type="ECO:0000256" key="12">
    <source>
        <dbReference type="ARBA" id="ARBA00022825"/>
    </source>
</evidence>
<name>A0A558CT82_9GAMM</name>
<dbReference type="InterPro" id="IPR011782">
    <property type="entry name" value="Pept_S1C_Do"/>
</dbReference>
<comment type="caution">
    <text evidence="18">The sequence shown here is derived from an EMBL/GenBank/DDBJ whole genome shotgun (WGS) entry which is preliminary data.</text>
</comment>
<dbReference type="SUPFAM" id="SSF50494">
    <property type="entry name" value="Trypsin-like serine proteases"/>
    <property type="match status" value="1"/>
</dbReference>
<keyword evidence="10" id="KW-0574">Periplasm</keyword>
<keyword evidence="9" id="KW-0677">Repeat</keyword>
<evidence type="ECO:0000256" key="7">
    <source>
        <dbReference type="ARBA" id="ARBA00022670"/>
    </source>
</evidence>
<proteinExistence type="inferred from homology"/>
<evidence type="ECO:0000313" key="18">
    <source>
        <dbReference type="EMBL" id="TVT51970.1"/>
    </source>
</evidence>
<dbReference type="FunFam" id="2.40.10.120:FF:000007">
    <property type="entry name" value="Periplasmic serine endoprotease DegP-like"/>
    <property type="match status" value="1"/>
</dbReference>
<evidence type="ECO:0000256" key="14">
    <source>
        <dbReference type="ARBA" id="ARBA00032850"/>
    </source>
</evidence>
<dbReference type="PANTHER" id="PTHR22939">
    <property type="entry name" value="SERINE PROTEASE FAMILY S1C HTRA-RELATED"/>
    <property type="match status" value="1"/>
</dbReference>
<protein>
    <recommendedName>
        <fullName evidence="6">Probable periplasmic serine endoprotease DegP-like</fullName>
        <ecNumber evidence="5">3.4.21.107</ecNumber>
    </recommendedName>
    <alternativeName>
        <fullName evidence="14">Protease Do</fullName>
    </alternativeName>
</protein>
<keyword evidence="8" id="KW-0732">Signal</keyword>
<dbReference type="PROSITE" id="PS50106">
    <property type="entry name" value="PDZ"/>
    <property type="match status" value="2"/>
</dbReference>
<dbReference type="Pfam" id="PF00595">
    <property type="entry name" value="PDZ"/>
    <property type="match status" value="1"/>
</dbReference>
<comment type="similarity">
    <text evidence="4">Belongs to the peptidase S1C family.</text>
</comment>
<dbReference type="SUPFAM" id="SSF50156">
    <property type="entry name" value="PDZ domain-like"/>
    <property type="match status" value="2"/>
</dbReference>
<dbReference type="Gene3D" id="2.30.42.10">
    <property type="match status" value="1"/>
</dbReference>
<evidence type="ECO:0000256" key="10">
    <source>
        <dbReference type="ARBA" id="ARBA00022764"/>
    </source>
</evidence>
<evidence type="ECO:0000256" key="5">
    <source>
        <dbReference type="ARBA" id="ARBA00013035"/>
    </source>
</evidence>
<evidence type="ECO:0000256" key="2">
    <source>
        <dbReference type="ARBA" id="ARBA00002610"/>
    </source>
</evidence>
<evidence type="ECO:0000256" key="3">
    <source>
        <dbReference type="ARBA" id="ARBA00004418"/>
    </source>
</evidence>
<evidence type="ECO:0000256" key="9">
    <source>
        <dbReference type="ARBA" id="ARBA00022737"/>
    </source>
</evidence>